<evidence type="ECO:0000313" key="3">
    <source>
        <dbReference type="EMBL" id="ONK66718.1"/>
    </source>
</evidence>
<dbReference type="GO" id="GO:0016887">
    <property type="term" value="F:ATP hydrolysis activity"/>
    <property type="evidence" value="ECO:0007669"/>
    <property type="project" value="InterPro"/>
</dbReference>
<dbReference type="PANTHER" id="PTHR11528">
    <property type="entry name" value="HEAT SHOCK PROTEIN 90 FAMILY MEMBER"/>
    <property type="match status" value="1"/>
</dbReference>
<reference evidence="4" key="1">
    <citation type="journal article" date="2017" name="Nat. Commun.">
        <title>The asparagus genome sheds light on the origin and evolution of a young Y chromosome.</title>
        <authorList>
            <person name="Harkess A."/>
            <person name="Zhou J."/>
            <person name="Xu C."/>
            <person name="Bowers J.E."/>
            <person name="Van der Hulst R."/>
            <person name="Ayyampalayam S."/>
            <person name="Mercati F."/>
            <person name="Riccardi P."/>
            <person name="McKain M.R."/>
            <person name="Kakrana A."/>
            <person name="Tang H."/>
            <person name="Ray J."/>
            <person name="Groenendijk J."/>
            <person name="Arikit S."/>
            <person name="Mathioni S.M."/>
            <person name="Nakano M."/>
            <person name="Shan H."/>
            <person name="Telgmann-Rauber A."/>
            <person name="Kanno A."/>
            <person name="Yue Z."/>
            <person name="Chen H."/>
            <person name="Li W."/>
            <person name="Chen Y."/>
            <person name="Xu X."/>
            <person name="Zhang Y."/>
            <person name="Luo S."/>
            <person name="Chen H."/>
            <person name="Gao J."/>
            <person name="Mao Z."/>
            <person name="Pires J.C."/>
            <person name="Luo M."/>
            <person name="Kudrna D."/>
            <person name="Wing R.A."/>
            <person name="Meyers B.C."/>
            <person name="Yi K."/>
            <person name="Kong H."/>
            <person name="Lavrijsen P."/>
            <person name="Sunseri F."/>
            <person name="Falavigna A."/>
            <person name="Ye Y."/>
            <person name="Leebens-Mack J.H."/>
            <person name="Chen G."/>
        </authorList>
    </citation>
    <scope>NUCLEOTIDE SEQUENCE [LARGE SCALE GENOMIC DNA]</scope>
    <source>
        <strain evidence="4">cv. DH0086</strain>
    </source>
</reference>
<sequence>MRVGSGAGRERRRSDCEGKKAASLMVDWLVLFLVSPMDEPGLSNLNSYKEKKFINITKEDLDLGDTNTKKEREFKLELGSTCDWIKKTLGDKVASVKNFQLPYYFALCASHWEVWFVNQHGKVDEETQT</sequence>
<evidence type="ECO:0000313" key="4">
    <source>
        <dbReference type="Proteomes" id="UP000243459"/>
    </source>
</evidence>
<dbReference type="EMBL" id="CM007386">
    <property type="protein sequence ID" value="ONK66718.1"/>
    <property type="molecule type" value="Genomic_DNA"/>
</dbReference>
<organism evidence="3 4">
    <name type="scientific">Asparagus officinalis</name>
    <name type="common">Garden asparagus</name>
    <dbReference type="NCBI Taxonomy" id="4686"/>
    <lineage>
        <taxon>Eukaryota</taxon>
        <taxon>Viridiplantae</taxon>
        <taxon>Streptophyta</taxon>
        <taxon>Embryophyta</taxon>
        <taxon>Tracheophyta</taxon>
        <taxon>Spermatophyta</taxon>
        <taxon>Magnoliopsida</taxon>
        <taxon>Liliopsida</taxon>
        <taxon>Asparagales</taxon>
        <taxon>Asparagaceae</taxon>
        <taxon>Asparagoideae</taxon>
        <taxon>Asparagus</taxon>
    </lineage>
</organism>
<proteinExistence type="inferred from homology"/>
<dbReference type="Gramene" id="ONK66718">
    <property type="protein sequence ID" value="ONK66718"/>
    <property type="gene ID" value="A4U43_C06F11240"/>
</dbReference>
<keyword evidence="2" id="KW-0143">Chaperone</keyword>
<dbReference type="AlphaFoldDB" id="A0A5P1EL42"/>
<evidence type="ECO:0000256" key="2">
    <source>
        <dbReference type="ARBA" id="ARBA00023186"/>
    </source>
</evidence>
<dbReference type="GO" id="GO:0140662">
    <property type="term" value="F:ATP-dependent protein folding chaperone"/>
    <property type="evidence" value="ECO:0007669"/>
    <property type="project" value="InterPro"/>
</dbReference>
<dbReference type="InterPro" id="IPR001404">
    <property type="entry name" value="Hsp90_fam"/>
</dbReference>
<dbReference type="Proteomes" id="UP000243459">
    <property type="component" value="Chromosome 6"/>
</dbReference>
<gene>
    <name evidence="3" type="ORF">A4U43_C06F11240</name>
</gene>
<dbReference type="GO" id="GO:0005524">
    <property type="term" value="F:ATP binding"/>
    <property type="evidence" value="ECO:0007669"/>
    <property type="project" value="InterPro"/>
</dbReference>
<keyword evidence="4" id="KW-1185">Reference proteome</keyword>
<dbReference type="Gene3D" id="3.40.50.11260">
    <property type="match status" value="1"/>
</dbReference>
<name>A0A5P1EL42_ASPOF</name>
<protein>
    <submittedName>
        <fullName evidence="3">Uncharacterized protein</fullName>
    </submittedName>
</protein>
<dbReference type="Pfam" id="PF00183">
    <property type="entry name" value="HSP90"/>
    <property type="match status" value="1"/>
</dbReference>
<accession>A0A5P1EL42</accession>
<evidence type="ECO:0000256" key="1">
    <source>
        <dbReference type="ARBA" id="ARBA00008239"/>
    </source>
</evidence>
<dbReference type="GO" id="GO:0051082">
    <property type="term" value="F:unfolded protein binding"/>
    <property type="evidence" value="ECO:0007669"/>
    <property type="project" value="InterPro"/>
</dbReference>
<comment type="similarity">
    <text evidence="1">Belongs to the heat shock protein 90 family.</text>
</comment>